<dbReference type="AlphaFoldDB" id="A0A8J7FKL8"/>
<dbReference type="PROSITE" id="PS50977">
    <property type="entry name" value="HTH_TETR_2"/>
    <property type="match status" value="1"/>
</dbReference>
<dbReference type="Proteomes" id="UP000640333">
    <property type="component" value="Unassembled WGS sequence"/>
</dbReference>
<dbReference type="InterPro" id="IPR001647">
    <property type="entry name" value="HTH_TetR"/>
</dbReference>
<dbReference type="PRINTS" id="PR00455">
    <property type="entry name" value="HTHTETR"/>
</dbReference>
<evidence type="ECO:0000256" key="3">
    <source>
        <dbReference type="ARBA" id="ARBA00023163"/>
    </source>
</evidence>
<evidence type="ECO:0000259" key="5">
    <source>
        <dbReference type="PROSITE" id="PS50977"/>
    </source>
</evidence>
<dbReference type="SUPFAM" id="SSF48498">
    <property type="entry name" value="Tetracyclin repressor-like, C-terminal domain"/>
    <property type="match status" value="1"/>
</dbReference>
<dbReference type="EMBL" id="JADEYS010000011">
    <property type="protein sequence ID" value="MBE9397978.1"/>
    <property type="molecule type" value="Genomic_DNA"/>
</dbReference>
<evidence type="ECO:0000256" key="4">
    <source>
        <dbReference type="PROSITE-ProRule" id="PRU00335"/>
    </source>
</evidence>
<accession>A0A8J7FKL8</accession>
<protein>
    <submittedName>
        <fullName evidence="6">TetR/AcrR family transcriptional regulator</fullName>
    </submittedName>
</protein>
<comment type="caution">
    <text evidence="6">The sequence shown here is derived from an EMBL/GenBank/DDBJ whole genome shotgun (WGS) entry which is preliminary data.</text>
</comment>
<dbReference type="SUPFAM" id="SSF46689">
    <property type="entry name" value="Homeodomain-like"/>
    <property type="match status" value="1"/>
</dbReference>
<keyword evidence="3" id="KW-0804">Transcription</keyword>
<feature type="DNA-binding region" description="H-T-H motif" evidence="4">
    <location>
        <begin position="25"/>
        <end position="44"/>
    </location>
</feature>
<organism evidence="6 7">
    <name type="scientific">Pontibacterium sinense</name>
    <dbReference type="NCBI Taxonomy" id="2781979"/>
    <lineage>
        <taxon>Bacteria</taxon>
        <taxon>Pseudomonadati</taxon>
        <taxon>Pseudomonadota</taxon>
        <taxon>Gammaproteobacteria</taxon>
        <taxon>Oceanospirillales</taxon>
        <taxon>Oceanospirillaceae</taxon>
        <taxon>Pontibacterium</taxon>
    </lineage>
</organism>
<dbReference type="GO" id="GO:0003677">
    <property type="term" value="F:DNA binding"/>
    <property type="evidence" value="ECO:0007669"/>
    <property type="project" value="UniProtKB-UniRule"/>
</dbReference>
<name>A0A8J7FKL8_9GAMM</name>
<gene>
    <name evidence="6" type="ORF">IOQ59_11985</name>
</gene>
<evidence type="ECO:0000256" key="1">
    <source>
        <dbReference type="ARBA" id="ARBA00023015"/>
    </source>
</evidence>
<reference evidence="6" key="1">
    <citation type="submission" date="2020-10" db="EMBL/GenBank/DDBJ databases">
        <title>Bacterium isolated from coastal waters sediment.</title>
        <authorList>
            <person name="Chen R.-J."/>
            <person name="Lu D.-C."/>
            <person name="Zhu K.-L."/>
            <person name="Du Z.-J."/>
        </authorList>
    </citation>
    <scope>NUCLEOTIDE SEQUENCE</scope>
    <source>
        <strain evidence="6">N1Y112</strain>
    </source>
</reference>
<dbReference type="PANTHER" id="PTHR47506:SF3">
    <property type="entry name" value="HTH-TYPE TRANSCRIPTIONAL REGULATOR LMRA"/>
    <property type="match status" value="1"/>
</dbReference>
<dbReference type="Gene3D" id="1.10.357.10">
    <property type="entry name" value="Tetracycline Repressor, domain 2"/>
    <property type="match status" value="1"/>
</dbReference>
<dbReference type="PANTHER" id="PTHR47506">
    <property type="entry name" value="TRANSCRIPTIONAL REGULATORY PROTEIN"/>
    <property type="match status" value="1"/>
</dbReference>
<proteinExistence type="predicted"/>
<feature type="domain" description="HTH tetR-type" evidence="5">
    <location>
        <begin position="2"/>
        <end position="62"/>
    </location>
</feature>
<evidence type="ECO:0000256" key="2">
    <source>
        <dbReference type="ARBA" id="ARBA00023125"/>
    </source>
</evidence>
<sequence>MAKTRELLVETMKQLLWERGYDATSPNLVLERSGAGKGSFYHHFKGKKELAIAAMDSRADELSEEFDCLVAKHSDPLAAVAAYMCQTRDASKGCRIGRIVQDPSLEDPLLNAPLKRFFGEQHGKLTQLFQQAQTESLLSDALSPEQLATLAISALQGGFVYGRAMQEGDVVNDATDSFITLLNTQRLAE</sequence>
<dbReference type="InterPro" id="IPR036271">
    <property type="entry name" value="Tet_transcr_reg_TetR-rel_C_sf"/>
</dbReference>
<keyword evidence="1" id="KW-0805">Transcription regulation</keyword>
<dbReference type="Pfam" id="PF00440">
    <property type="entry name" value="TetR_N"/>
    <property type="match status" value="1"/>
</dbReference>
<evidence type="ECO:0000313" key="6">
    <source>
        <dbReference type="EMBL" id="MBE9397978.1"/>
    </source>
</evidence>
<dbReference type="RefSeq" id="WP_193953592.1">
    <property type="nucleotide sequence ID" value="NZ_JADEYS010000011.1"/>
</dbReference>
<dbReference type="InterPro" id="IPR009057">
    <property type="entry name" value="Homeodomain-like_sf"/>
</dbReference>
<keyword evidence="2 4" id="KW-0238">DNA-binding</keyword>
<evidence type="ECO:0000313" key="7">
    <source>
        <dbReference type="Proteomes" id="UP000640333"/>
    </source>
</evidence>
<keyword evidence="7" id="KW-1185">Reference proteome</keyword>